<dbReference type="Pfam" id="PF13577">
    <property type="entry name" value="SnoaL_4"/>
    <property type="match status" value="1"/>
</dbReference>
<sequence length="148" mass="17604">MIQSVNGEVNNATLIQSVMSAYCRRLDLQQWEDWRFLMSDDATFEFENVEGQRIAYFNDPTEFIKVCIDHLKDTVTVHHLHNSEILSMDEGSAEVVWAMEDRLYFSKTDSREESYFHGYGHYHISFVKNTEKWLISKLKLKRVRMEQQ</sequence>
<dbReference type="AlphaFoldDB" id="A0A1I0QZY8"/>
<name>A0A1I0QZY8_9FLAO</name>
<evidence type="ECO:0000313" key="2">
    <source>
        <dbReference type="EMBL" id="SEW33341.1"/>
    </source>
</evidence>
<dbReference type="Gene3D" id="3.10.450.50">
    <property type="match status" value="1"/>
</dbReference>
<organism evidence="2 3">
    <name type="scientific">Chryseobacterium wanjuense</name>
    <dbReference type="NCBI Taxonomy" id="356305"/>
    <lineage>
        <taxon>Bacteria</taxon>
        <taxon>Pseudomonadati</taxon>
        <taxon>Bacteroidota</taxon>
        <taxon>Flavobacteriia</taxon>
        <taxon>Flavobacteriales</taxon>
        <taxon>Weeksellaceae</taxon>
        <taxon>Chryseobacterium group</taxon>
        <taxon>Chryseobacterium</taxon>
    </lineage>
</organism>
<evidence type="ECO:0000313" key="3">
    <source>
        <dbReference type="Proteomes" id="UP000199469"/>
    </source>
</evidence>
<feature type="domain" description="SnoaL-like" evidence="1">
    <location>
        <begin position="14"/>
        <end position="138"/>
    </location>
</feature>
<keyword evidence="3" id="KW-1185">Reference proteome</keyword>
<dbReference type="InterPro" id="IPR037401">
    <property type="entry name" value="SnoaL-like"/>
</dbReference>
<reference evidence="3" key="1">
    <citation type="submission" date="2016-10" db="EMBL/GenBank/DDBJ databases">
        <authorList>
            <person name="Varghese N."/>
            <person name="Submissions S."/>
        </authorList>
    </citation>
    <scope>NUCLEOTIDE SEQUENCE [LARGE SCALE GENOMIC DNA]</scope>
    <source>
        <strain evidence="3">DSM 17724</strain>
    </source>
</reference>
<dbReference type="OrthoDB" id="4941530at2"/>
<dbReference type="InterPro" id="IPR032710">
    <property type="entry name" value="NTF2-like_dom_sf"/>
</dbReference>
<dbReference type="EMBL" id="FOIU01000001">
    <property type="protein sequence ID" value="SEW33341.1"/>
    <property type="molecule type" value="Genomic_DNA"/>
</dbReference>
<dbReference type="STRING" id="356305.SAMN05421841_2393"/>
<dbReference type="Proteomes" id="UP000199469">
    <property type="component" value="Unassembled WGS sequence"/>
</dbReference>
<dbReference type="SUPFAM" id="SSF54427">
    <property type="entry name" value="NTF2-like"/>
    <property type="match status" value="1"/>
</dbReference>
<evidence type="ECO:0000259" key="1">
    <source>
        <dbReference type="Pfam" id="PF13577"/>
    </source>
</evidence>
<accession>A0A1I0QZY8</accession>
<protein>
    <submittedName>
        <fullName evidence="2">SnoaL-like domain-containing protein</fullName>
    </submittedName>
</protein>
<gene>
    <name evidence="2" type="ORF">SAMN05421841_2393</name>
</gene>
<proteinExistence type="predicted"/>